<name>A0A224YAW6_9ACAR</name>
<evidence type="ECO:0000313" key="3">
    <source>
        <dbReference type="EMBL" id="MAA12779.1"/>
    </source>
</evidence>
<reference evidence="3" key="1">
    <citation type="journal article" date="2017" name="Parasit. Vectors">
        <title>Sialotranscriptomics of Rhipicephalus zambeziensis reveals intricate expression profiles of secretory proteins and suggests tight temporal transcriptional regulation during blood-feeding.</title>
        <authorList>
            <person name="de Castro M.H."/>
            <person name="de Klerk D."/>
            <person name="Pienaar R."/>
            <person name="Rees D.J.G."/>
            <person name="Mans B.J."/>
        </authorList>
    </citation>
    <scope>NUCLEOTIDE SEQUENCE</scope>
    <source>
        <tissue evidence="3">Salivary glands</tissue>
    </source>
</reference>
<evidence type="ECO:0008006" key="4">
    <source>
        <dbReference type="Google" id="ProtNLM"/>
    </source>
</evidence>
<sequence length="117" mass="13512">MCTRAYRVTFFFLTHAFLLVLFAVSRSLQCIGHERSYICFRVSAANVFPPNELTSVHAHTKSELLIVPAAYVLQSPQWYINKRPIESFCTRLFISCAPAPLFFSRFFSVCLLYLLFC</sequence>
<organism evidence="3">
    <name type="scientific">Rhipicephalus zambeziensis</name>
    <dbReference type="NCBI Taxonomy" id="60191"/>
    <lineage>
        <taxon>Eukaryota</taxon>
        <taxon>Metazoa</taxon>
        <taxon>Ecdysozoa</taxon>
        <taxon>Arthropoda</taxon>
        <taxon>Chelicerata</taxon>
        <taxon>Arachnida</taxon>
        <taxon>Acari</taxon>
        <taxon>Parasitiformes</taxon>
        <taxon>Ixodida</taxon>
        <taxon>Ixodoidea</taxon>
        <taxon>Ixodidae</taxon>
        <taxon>Rhipicephalinae</taxon>
        <taxon>Rhipicephalus</taxon>
        <taxon>Rhipicephalus</taxon>
    </lineage>
</organism>
<evidence type="ECO:0000256" key="1">
    <source>
        <dbReference type="SAM" id="Phobius"/>
    </source>
</evidence>
<feature type="transmembrane region" description="Helical" evidence="1">
    <location>
        <begin position="92"/>
        <end position="116"/>
    </location>
</feature>
<dbReference type="AlphaFoldDB" id="A0A224YAW6"/>
<proteinExistence type="predicted"/>
<feature type="chain" id="PRO_5012872356" description="Secreted protein" evidence="2">
    <location>
        <begin position="28"/>
        <end position="117"/>
    </location>
</feature>
<keyword evidence="1" id="KW-0812">Transmembrane</keyword>
<keyword evidence="2" id="KW-0732">Signal</keyword>
<dbReference type="EMBL" id="GFPF01001633">
    <property type="protein sequence ID" value="MAA12779.1"/>
    <property type="molecule type" value="Transcribed_RNA"/>
</dbReference>
<protein>
    <recommendedName>
        <fullName evidence="4">Secreted protein</fullName>
    </recommendedName>
</protein>
<keyword evidence="1" id="KW-1133">Transmembrane helix</keyword>
<accession>A0A224YAW6</accession>
<evidence type="ECO:0000256" key="2">
    <source>
        <dbReference type="SAM" id="SignalP"/>
    </source>
</evidence>
<keyword evidence="1" id="KW-0472">Membrane</keyword>
<feature type="signal peptide" evidence="2">
    <location>
        <begin position="1"/>
        <end position="27"/>
    </location>
</feature>